<reference evidence="1 2" key="1">
    <citation type="submission" date="2018-06" db="EMBL/GenBank/DDBJ databases">
        <title>Mucibacter soli gen. nov., sp. nov., a new member of the family Chitinophagaceae producing mucin.</title>
        <authorList>
            <person name="Kim M.-K."/>
            <person name="Park S."/>
            <person name="Kim T.-S."/>
            <person name="Joung Y."/>
            <person name="Han J.-H."/>
            <person name="Kim S.B."/>
        </authorList>
    </citation>
    <scope>NUCLEOTIDE SEQUENCE [LARGE SCALE GENOMIC DNA]</scope>
    <source>
        <strain evidence="1 2">R1-15</strain>
    </source>
</reference>
<dbReference type="Gene3D" id="3.30.910.20">
    <property type="entry name" value="Skp domain"/>
    <property type="match status" value="1"/>
</dbReference>
<dbReference type="SMART" id="SM00935">
    <property type="entry name" value="OmpH"/>
    <property type="match status" value="1"/>
</dbReference>
<gene>
    <name evidence="1" type="ORF">DN068_00955</name>
</gene>
<dbReference type="Pfam" id="PF03938">
    <property type="entry name" value="OmpH"/>
    <property type="match status" value="1"/>
</dbReference>
<evidence type="ECO:0008006" key="3">
    <source>
        <dbReference type="Google" id="ProtNLM"/>
    </source>
</evidence>
<accession>A0A2W2BFW5</accession>
<dbReference type="SUPFAM" id="SSF111384">
    <property type="entry name" value="OmpH-like"/>
    <property type="match status" value="1"/>
</dbReference>
<comment type="caution">
    <text evidence="1">The sequence shown here is derived from an EMBL/GenBank/DDBJ whole genome shotgun (WGS) entry which is preliminary data.</text>
</comment>
<dbReference type="AlphaFoldDB" id="A0A2W2BFW5"/>
<evidence type="ECO:0000313" key="2">
    <source>
        <dbReference type="Proteomes" id="UP000248745"/>
    </source>
</evidence>
<dbReference type="Proteomes" id="UP000248745">
    <property type="component" value="Unassembled WGS sequence"/>
</dbReference>
<dbReference type="RefSeq" id="WP_110997003.1">
    <property type="nucleotide sequence ID" value="NZ_QKTW01000002.1"/>
</dbReference>
<dbReference type="GO" id="GO:0051082">
    <property type="term" value="F:unfolded protein binding"/>
    <property type="evidence" value="ECO:0007669"/>
    <property type="project" value="InterPro"/>
</dbReference>
<proteinExistence type="predicted"/>
<protein>
    <recommendedName>
        <fullName evidence="3">OmpH family outer membrane protein</fullName>
    </recommendedName>
</protein>
<name>A0A2W2BFW5_9BACT</name>
<keyword evidence="2" id="KW-1185">Reference proteome</keyword>
<dbReference type="OrthoDB" id="677272at2"/>
<sequence length="167" mass="18906">MSKKLSVDRILLSVTLCVTLVLLGNLCYEHFNKKGVVFVDINKLVEQYKFKKDMEATAAHNLYTIKNGTDSLKMLRRTSSGVAASHLDTVITKREFALEKFYEQSNQEISRKVWERLNPALERFGKDKGYEIVVGANGQGTVLYGSKQSDVTDEAIKYININYEKGS</sequence>
<dbReference type="InterPro" id="IPR024930">
    <property type="entry name" value="Skp_dom_sf"/>
</dbReference>
<organism evidence="1 2">
    <name type="scientific">Taibaiella soli</name>
    <dbReference type="NCBI Taxonomy" id="1649169"/>
    <lineage>
        <taxon>Bacteria</taxon>
        <taxon>Pseudomonadati</taxon>
        <taxon>Bacteroidota</taxon>
        <taxon>Chitinophagia</taxon>
        <taxon>Chitinophagales</taxon>
        <taxon>Chitinophagaceae</taxon>
        <taxon>Taibaiella</taxon>
    </lineage>
</organism>
<dbReference type="InterPro" id="IPR005632">
    <property type="entry name" value="Chaperone_Skp"/>
</dbReference>
<dbReference type="EMBL" id="QKTW01000002">
    <property type="protein sequence ID" value="PZF74797.1"/>
    <property type="molecule type" value="Genomic_DNA"/>
</dbReference>
<evidence type="ECO:0000313" key="1">
    <source>
        <dbReference type="EMBL" id="PZF74797.1"/>
    </source>
</evidence>